<dbReference type="InterPro" id="IPR001810">
    <property type="entry name" value="F-box_dom"/>
</dbReference>
<dbReference type="EMBL" id="OC887235">
    <property type="protein sequence ID" value="CAD7644891.1"/>
    <property type="molecule type" value="Genomic_DNA"/>
</dbReference>
<proteinExistence type="predicted"/>
<dbReference type="OrthoDB" id="9973021at2759"/>
<feature type="non-terminal residue" evidence="2">
    <location>
        <position position="1"/>
    </location>
</feature>
<accession>A0A7R9QGD0</accession>
<dbReference type="EMBL" id="CAJPIZ010032660">
    <property type="protein sequence ID" value="CAG2120307.1"/>
    <property type="molecule type" value="Genomic_DNA"/>
</dbReference>
<dbReference type="GO" id="GO:1990756">
    <property type="term" value="F:ubiquitin-like ligase-substrate adaptor activity"/>
    <property type="evidence" value="ECO:0007669"/>
    <property type="project" value="TreeGrafter"/>
</dbReference>
<dbReference type="PANTHER" id="PTHR46432">
    <property type="entry name" value="F-BOX ONLY PROTEIN 42"/>
    <property type="match status" value="1"/>
</dbReference>
<gene>
    <name evidence="2" type="ORF">OSB1V03_LOCUS20254</name>
</gene>
<dbReference type="GO" id="GO:0019005">
    <property type="term" value="C:SCF ubiquitin ligase complex"/>
    <property type="evidence" value="ECO:0007669"/>
    <property type="project" value="TreeGrafter"/>
</dbReference>
<keyword evidence="3" id="KW-1185">Reference proteome</keyword>
<evidence type="ECO:0000259" key="1">
    <source>
        <dbReference type="Pfam" id="PF12937"/>
    </source>
</evidence>
<dbReference type="Pfam" id="PF12937">
    <property type="entry name" value="F-box-like"/>
    <property type="match status" value="1"/>
</dbReference>
<organism evidence="2">
    <name type="scientific">Medioppia subpectinata</name>
    <dbReference type="NCBI Taxonomy" id="1979941"/>
    <lineage>
        <taxon>Eukaryota</taxon>
        <taxon>Metazoa</taxon>
        <taxon>Ecdysozoa</taxon>
        <taxon>Arthropoda</taxon>
        <taxon>Chelicerata</taxon>
        <taxon>Arachnida</taxon>
        <taxon>Acari</taxon>
        <taxon>Acariformes</taxon>
        <taxon>Sarcoptiformes</taxon>
        <taxon>Oribatida</taxon>
        <taxon>Brachypylina</taxon>
        <taxon>Oppioidea</taxon>
        <taxon>Oppiidae</taxon>
        <taxon>Medioppia</taxon>
    </lineage>
</organism>
<dbReference type="AlphaFoldDB" id="A0A7R9QGD0"/>
<name>A0A7R9QGD0_9ACAR</name>
<dbReference type="PANTHER" id="PTHR46432:SF1">
    <property type="entry name" value="F-BOX ONLY PROTEIN 42"/>
    <property type="match status" value="1"/>
</dbReference>
<evidence type="ECO:0000313" key="3">
    <source>
        <dbReference type="Proteomes" id="UP000759131"/>
    </source>
</evidence>
<evidence type="ECO:0000313" key="2">
    <source>
        <dbReference type="EMBL" id="CAD7644891.1"/>
    </source>
</evidence>
<dbReference type="InterPro" id="IPR052821">
    <property type="entry name" value="F-box_only_SRC"/>
</dbReference>
<dbReference type="Proteomes" id="UP000759131">
    <property type="component" value="Unassembled WGS sequence"/>
</dbReference>
<feature type="domain" description="F-box" evidence="1">
    <location>
        <begin position="13"/>
        <end position="52"/>
    </location>
</feature>
<reference evidence="2" key="1">
    <citation type="submission" date="2020-11" db="EMBL/GenBank/DDBJ databases">
        <authorList>
            <person name="Tran Van P."/>
        </authorList>
    </citation>
    <scope>NUCLEOTIDE SEQUENCE</scope>
</reference>
<sequence>MEVMDNKKMVSVEDLPEVVFEYILSQLSPYRQLDDCKLVSKWWRFCVRETILKLKRDLVYCLSNQLIQWSHYSVQSGPSISA</sequence>
<dbReference type="SUPFAM" id="SSF81383">
    <property type="entry name" value="F-box domain"/>
    <property type="match status" value="1"/>
</dbReference>
<protein>
    <recommendedName>
        <fullName evidence="1">F-box domain-containing protein</fullName>
    </recommendedName>
</protein>
<dbReference type="InterPro" id="IPR036047">
    <property type="entry name" value="F-box-like_dom_sf"/>
</dbReference>